<sequence length="122" mass="13755">MLHSFVFHTAESYLVEYLHTKAYGQQRNITGLIMLDVRTLMVAVHGSLFSELSVVEIKKASAAPRECVSTVVCYHSNTDDAIITTQYFSIVSKSGLSVRPTERKLMGNRKFAKRKQQQKCIA</sequence>
<reference evidence="1" key="2">
    <citation type="submission" date="2020-11" db="EMBL/GenBank/DDBJ databases">
        <authorList>
            <person name="McCartney M.A."/>
            <person name="Auch B."/>
            <person name="Kono T."/>
            <person name="Mallez S."/>
            <person name="Becker A."/>
            <person name="Gohl D.M."/>
            <person name="Silverstein K.A.T."/>
            <person name="Koren S."/>
            <person name="Bechman K.B."/>
            <person name="Herman A."/>
            <person name="Abrahante J.E."/>
            <person name="Garbe J."/>
        </authorList>
    </citation>
    <scope>NUCLEOTIDE SEQUENCE</scope>
    <source>
        <strain evidence="1">Duluth1</strain>
        <tissue evidence="1">Whole animal</tissue>
    </source>
</reference>
<organism evidence="1 2">
    <name type="scientific">Dreissena polymorpha</name>
    <name type="common">Zebra mussel</name>
    <name type="synonym">Mytilus polymorpha</name>
    <dbReference type="NCBI Taxonomy" id="45954"/>
    <lineage>
        <taxon>Eukaryota</taxon>
        <taxon>Metazoa</taxon>
        <taxon>Spiralia</taxon>
        <taxon>Lophotrochozoa</taxon>
        <taxon>Mollusca</taxon>
        <taxon>Bivalvia</taxon>
        <taxon>Autobranchia</taxon>
        <taxon>Heteroconchia</taxon>
        <taxon>Euheterodonta</taxon>
        <taxon>Imparidentia</taxon>
        <taxon>Neoheterodontei</taxon>
        <taxon>Myida</taxon>
        <taxon>Dreissenoidea</taxon>
        <taxon>Dreissenidae</taxon>
        <taxon>Dreissena</taxon>
    </lineage>
</organism>
<comment type="caution">
    <text evidence="1">The sequence shown here is derived from an EMBL/GenBank/DDBJ whole genome shotgun (WGS) entry which is preliminary data.</text>
</comment>
<dbReference type="AlphaFoldDB" id="A0A9D3YFT9"/>
<name>A0A9D3YFT9_DREPO</name>
<evidence type="ECO:0000313" key="1">
    <source>
        <dbReference type="EMBL" id="KAH3697740.1"/>
    </source>
</evidence>
<protein>
    <submittedName>
        <fullName evidence="1">Uncharacterized protein</fullName>
    </submittedName>
</protein>
<evidence type="ECO:0000313" key="2">
    <source>
        <dbReference type="Proteomes" id="UP000828390"/>
    </source>
</evidence>
<keyword evidence="2" id="KW-1185">Reference proteome</keyword>
<accession>A0A9D3YFT9</accession>
<gene>
    <name evidence="1" type="ORF">DPMN_085250</name>
</gene>
<dbReference type="EMBL" id="JAIWYP010000016">
    <property type="protein sequence ID" value="KAH3697740.1"/>
    <property type="molecule type" value="Genomic_DNA"/>
</dbReference>
<proteinExistence type="predicted"/>
<reference evidence="1" key="1">
    <citation type="journal article" date="2019" name="bioRxiv">
        <title>The Genome of the Zebra Mussel, Dreissena polymorpha: A Resource for Invasive Species Research.</title>
        <authorList>
            <person name="McCartney M.A."/>
            <person name="Auch B."/>
            <person name="Kono T."/>
            <person name="Mallez S."/>
            <person name="Zhang Y."/>
            <person name="Obille A."/>
            <person name="Becker A."/>
            <person name="Abrahante J.E."/>
            <person name="Garbe J."/>
            <person name="Badalamenti J.P."/>
            <person name="Herman A."/>
            <person name="Mangelson H."/>
            <person name="Liachko I."/>
            <person name="Sullivan S."/>
            <person name="Sone E.D."/>
            <person name="Koren S."/>
            <person name="Silverstein K.A.T."/>
            <person name="Beckman K.B."/>
            <person name="Gohl D.M."/>
        </authorList>
    </citation>
    <scope>NUCLEOTIDE SEQUENCE</scope>
    <source>
        <strain evidence="1">Duluth1</strain>
        <tissue evidence="1">Whole animal</tissue>
    </source>
</reference>
<dbReference type="Proteomes" id="UP000828390">
    <property type="component" value="Unassembled WGS sequence"/>
</dbReference>